<evidence type="ECO:0008006" key="3">
    <source>
        <dbReference type="Google" id="ProtNLM"/>
    </source>
</evidence>
<protein>
    <recommendedName>
        <fullName evidence="3">Preprotein translocase subunit SecB</fullName>
    </recommendedName>
</protein>
<name>A0A3G8XUT3_9FLAO</name>
<dbReference type="Proteomes" id="UP000270185">
    <property type="component" value="Chromosome"/>
</dbReference>
<proteinExistence type="predicted"/>
<dbReference type="RefSeq" id="WP_125021948.1">
    <property type="nucleotide sequence ID" value="NZ_CP034159.1"/>
</dbReference>
<sequence length="147" mass="16642">MKKIDVNKFDADKLHFLSFKTIEENVSVPEFFNENLINEFDTTNKVDIAFNIEQKLIRAQFDIEVATISANEKEAKTNLKFVFIFKCDNMEELAKAQQKDAAEIDANLGFAVSAISHSTARGILLVKLSDNVFSDFILPIVKPKLPE</sequence>
<reference evidence="2" key="1">
    <citation type="submission" date="2018-11" db="EMBL/GenBank/DDBJ databases">
        <title>Proposal to divide the Flavobacteriaceae and reorganize its genera based on Amino Acid Identity values calculated from whole genome sequences.</title>
        <authorList>
            <person name="Nicholson A.C."/>
            <person name="Gulvik C.A."/>
            <person name="Whitney A.M."/>
            <person name="Humrighouse B.W."/>
            <person name="Bell M."/>
            <person name="Holmes B."/>
            <person name="Steigerwalt A.G."/>
            <person name="Villarma A."/>
            <person name="Sheth M."/>
            <person name="Batra D."/>
            <person name="Pryor J."/>
            <person name="Bernardet J.-F."/>
            <person name="Hugo C."/>
            <person name="Kampfer P."/>
            <person name="Newman J.D."/>
            <person name="McQuiston J.R."/>
        </authorList>
    </citation>
    <scope>NUCLEOTIDE SEQUENCE [LARGE SCALE GENOMIC DNA]</scope>
    <source>
        <strain evidence="2">G0081</strain>
    </source>
</reference>
<keyword evidence="2" id="KW-1185">Reference proteome</keyword>
<dbReference type="OrthoDB" id="1349564at2"/>
<dbReference type="KEGG" id="ccas:EIB73_01490"/>
<dbReference type="EMBL" id="CP034159">
    <property type="protein sequence ID" value="AZI31926.1"/>
    <property type="molecule type" value="Genomic_DNA"/>
</dbReference>
<gene>
    <name evidence="1" type="ORF">EIB73_01490</name>
</gene>
<evidence type="ECO:0000313" key="1">
    <source>
        <dbReference type="EMBL" id="AZI31926.1"/>
    </source>
</evidence>
<dbReference type="AlphaFoldDB" id="A0A3G8XUT3"/>
<accession>A0A3G8XUT3</accession>
<evidence type="ECO:0000313" key="2">
    <source>
        <dbReference type="Proteomes" id="UP000270185"/>
    </source>
</evidence>
<organism evidence="1 2">
    <name type="scientific">Kaistella carnis</name>
    <dbReference type="NCBI Taxonomy" id="1241979"/>
    <lineage>
        <taxon>Bacteria</taxon>
        <taxon>Pseudomonadati</taxon>
        <taxon>Bacteroidota</taxon>
        <taxon>Flavobacteriia</taxon>
        <taxon>Flavobacteriales</taxon>
        <taxon>Weeksellaceae</taxon>
        <taxon>Chryseobacterium group</taxon>
        <taxon>Kaistella</taxon>
    </lineage>
</organism>